<dbReference type="KEGG" id="cuh:BJN34_01945"/>
<dbReference type="AlphaFoldDB" id="A0A1U9UJ54"/>
<evidence type="ECO:0000313" key="3">
    <source>
        <dbReference type="Proteomes" id="UP000189627"/>
    </source>
</evidence>
<dbReference type="RefSeq" id="WP_078195117.1">
    <property type="nucleotide sequence ID" value="NZ_CP017757.2"/>
</dbReference>
<gene>
    <name evidence="2" type="ORF">BJN34_01945</name>
</gene>
<reference evidence="3" key="1">
    <citation type="submission" date="2017-02" db="EMBL/GenBank/DDBJ databases">
        <title>Complete genome sequence of Cupriavidus necator strain NH9, a 3-chlorobenzoate degrader.</title>
        <authorList>
            <person name="Moriuchi R."/>
            <person name="Dohra H."/>
            <person name="Ogawa N."/>
        </authorList>
    </citation>
    <scope>NUCLEOTIDE SEQUENCE [LARGE SCALE GENOMIC DNA]</scope>
    <source>
        <strain evidence="3">NH9</strain>
    </source>
</reference>
<proteinExistence type="predicted"/>
<feature type="domain" description="DNA-binding protein H-NS-like C-terminal" evidence="1">
    <location>
        <begin position="68"/>
        <end position="101"/>
    </location>
</feature>
<dbReference type="GO" id="GO:0003677">
    <property type="term" value="F:DNA binding"/>
    <property type="evidence" value="ECO:0007669"/>
    <property type="project" value="InterPro"/>
</dbReference>
<dbReference type="EMBL" id="CP017757">
    <property type="protein sequence ID" value="AQV92652.1"/>
    <property type="molecule type" value="Genomic_DNA"/>
</dbReference>
<evidence type="ECO:0000259" key="1">
    <source>
        <dbReference type="Pfam" id="PF00816"/>
    </source>
</evidence>
<dbReference type="Gene3D" id="4.10.430.10">
    <property type="entry name" value="Histone-like protein H-NS, C-terminal domain"/>
    <property type="match status" value="1"/>
</dbReference>
<organism evidence="2 3">
    <name type="scientific">Cupriavidus necator</name>
    <name type="common">Alcaligenes eutrophus</name>
    <name type="synonym">Ralstonia eutropha</name>
    <dbReference type="NCBI Taxonomy" id="106590"/>
    <lineage>
        <taxon>Bacteria</taxon>
        <taxon>Pseudomonadati</taxon>
        <taxon>Pseudomonadota</taxon>
        <taxon>Betaproteobacteria</taxon>
        <taxon>Burkholderiales</taxon>
        <taxon>Burkholderiaceae</taxon>
        <taxon>Cupriavidus</taxon>
    </lineage>
</organism>
<dbReference type="InterPro" id="IPR027444">
    <property type="entry name" value="H-NS_C_dom"/>
</dbReference>
<protein>
    <submittedName>
        <fullName evidence="2">Histidine biosynthesis protein</fullName>
    </submittedName>
</protein>
<dbReference type="Pfam" id="PF00816">
    <property type="entry name" value="Histone_HNS"/>
    <property type="match status" value="1"/>
</dbReference>
<name>A0A1U9UJ54_CUPNE</name>
<dbReference type="SUPFAM" id="SSF81273">
    <property type="entry name" value="H-NS histone-like proteins"/>
    <property type="match status" value="1"/>
</dbReference>
<dbReference type="InterPro" id="IPR037150">
    <property type="entry name" value="H-NS_C_dom_sf"/>
</dbReference>
<dbReference type="OrthoDB" id="8966769at2"/>
<dbReference type="Proteomes" id="UP000189627">
    <property type="component" value="Chromosome 1"/>
</dbReference>
<sequence length="102" mass="11211">MLSFNAPNSPLVERPSDAQLFRERAAAILWVKSQMAKHSIAIDDLVAAGCFAATTPTTSPQKVRPIRFRDAAGHSWDGHGDLPEWLQRAVNAGQSTDHFRIS</sequence>
<evidence type="ECO:0000313" key="2">
    <source>
        <dbReference type="EMBL" id="AQV92652.1"/>
    </source>
</evidence>
<accession>A0A1U9UJ54</accession>